<protein>
    <recommendedName>
        <fullName evidence="1">Cytosolic endo-beta-N-acetylglucosaminidase TIM barrel domain-containing protein</fullName>
    </recommendedName>
</protein>
<dbReference type="Pfam" id="PF03644">
    <property type="entry name" value="Glyco_hydro_85"/>
    <property type="match status" value="1"/>
</dbReference>
<dbReference type="GO" id="GO:0033925">
    <property type="term" value="F:mannosyl-glycoprotein endo-beta-N-acetylglucosaminidase activity"/>
    <property type="evidence" value="ECO:0007669"/>
    <property type="project" value="InterPro"/>
</dbReference>
<dbReference type="PROSITE" id="PS51257">
    <property type="entry name" value="PROKAR_LIPOPROTEIN"/>
    <property type="match status" value="1"/>
</dbReference>
<dbReference type="KEGG" id="sapi:SAPIS_v1c06270"/>
<keyword evidence="3" id="KW-1185">Reference proteome</keyword>
<dbReference type="HOGENOM" id="CLU_315656_0_0_14"/>
<dbReference type="InterPro" id="IPR032979">
    <property type="entry name" value="ENGase"/>
</dbReference>
<dbReference type="Gene3D" id="2.60.120.260">
    <property type="entry name" value="Galactose-binding domain-like"/>
    <property type="match status" value="1"/>
</dbReference>
<reference evidence="2 3" key="1">
    <citation type="journal article" date="2014" name="Genome Announc.">
        <title>Complete Genome Sequence of Spiroplasma apis B31T (ATCC 33834), a Bacterium Associated with May Disease of Honeybees (Apis mellifera).</title>
        <authorList>
            <person name="Ku C."/>
            <person name="Lo W.S."/>
            <person name="Chen L.L."/>
            <person name="Kuo C.H."/>
        </authorList>
    </citation>
    <scope>NUCLEOTIDE SEQUENCE [LARGE SCALE GENOMIC DNA]</scope>
    <source>
        <strain evidence="2">B31</strain>
    </source>
</reference>
<proteinExistence type="predicted"/>
<evidence type="ECO:0000259" key="1">
    <source>
        <dbReference type="Pfam" id="PF03644"/>
    </source>
</evidence>
<gene>
    <name evidence="2" type="ORF">SAPIS_v1c06270</name>
</gene>
<dbReference type="RefSeq" id="WP_023789591.1">
    <property type="nucleotide sequence ID" value="NC_022998.1"/>
</dbReference>
<dbReference type="PANTHER" id="PTHR13246">
    <property type="entry name" value="ENDO BETA N-ACETYLGLUCOSAMINIDASE"/>
    <property type="match status" value="1"/>
</dbReference>
<feature type="domain" description="Cytosolic endo-beta-N-acetylglucosaminidase TIM barrel" evidence="1">
    <location>
        <begin position="199"/>
        <end position="346"/>
    </location>
</feature>
<sequence>MKKLINFMLSLSIVLPTTLFVVSCNIGELSSNKFLSSLKDFDWEKDSRGNDINVPTVSVDYLLKNESDFNFEESNEIVEPNFKGSYFDYDVLDTNFKESSSLTKQAVTGVPINKIYSSGNTWAEFGITSKARKGLRANTILEWNNNKDIDLKYGMSTEKLQKRTKTALKSVETQDERISFGDIRDHSRVNGSYQATNVGTRNTFEKTISNYQYRDYLFDWGQHGNISPPAADVIDAGHINGTPVFGLIFLSGYGGLSRNDVADFLEKNSDGTYKIVDVLIDMAITYGFDGWFFNDEANGGWPHGTVTSSNYAFDVVKQYRDKTKNSNDEKKKNLKLAYYKDSATYDQVNGTPVYGDYVKTAEYADIAQLDFRVSPDTNNRYLTDNKINPNKVHNLIELSANYGFIGNYDFRNLVYGKASTNPDENEYNKNIYQSFSSFSGAGSGEFGSQAFQIANKNVDLTNYQQRLNSFLYAQQVANLYENYMFSGLNSSLSSKDKGLNANYRNNVSNMIKADPRIDTGNEKVDDNNPIYKVYDYKENNGLISNSFGIGNIIQEFTTINDENLADKGGIKSNFSLGNGITFLNRNKEGKLLTKTSNYPWTNRRFTDLNPTYNFDMKQNNQNNLSSLPITGGLNGFYDYYDIYQKGNSLAFGGQLKLDGSITEGTWKANSIYDWNIMGSNLSKDSYDISFIVKASHDNKVLNDVIKNINVLTTFTNDGKREIIESHKPVIENLEDGWSRITIKNIATSKEKTLAKIGLKINVNDNTQFKFNVGEFNISKTTNPYKGAKVKKLSSEAIITRGNGNTNVRLEWETDNNNYDYFEVYYNLVNKWYRVGESKIKAAYIPNLPFNENMLKIGLRPVTQDGENNTLSIFKIKL</sequence>
<dbReference type="PATRIC" id="fig|1276258.3.peg.639"/>
<dbReference type="InterPro" id="IPR013783">
    <property type="entry name" value="Ig-like_fold"/>
</dbReference>
<dbReference type="AlphaFoldDB" id="V5RIF8"/>
<dbReference type="STRING" id="1276258.SAPIS_v1c06270"/>
<dbReference type="eggNOG" id="COG4724">
    <property type="taxonomic scope" value="Bacteria"/>
</dbReference>
<name>V5RIF8_SPIAP</name>
<dbReference type="Proteomes" id="UP000018550">
    <property type="component" value="Chromosome"/>
</dbReference>
<dbReference type="PANTHER" id="PTHR13246:SF1">
    <property type="entry name" value="CYTOSOLIC ENDO-BETA-N-ACETYLGLUCOSAMINIDASE"/>
    <property type="match status" value="1"/>
</dbReference>
<dbReference type="Gene3D" id="2.60.40.10">
    <property type="entry name" value="Immunoglobulins"/>
    <property type="match status" value="1"/>
</dbReference>
<evidence type="ECO:0000313" key="2">
    <source>
        <dbReference type="EMBL" id="AHB36472.1"/>
    </source>
</evidence>
<evidence type="ECO:0000313" key="3">
    <source>
        <dbReference type="Proteomes" id="UP000018550"/>
    </source>
</evidence>
<dbReference type="EMBL" id="CP006682">
    <property type="protein sequence ID" value="AHB36472.1"/>
    <property type="molecule type" value="Genomic_DNA"/>
</dbReference>
<dbReference type="InterPro" id="IPR005201">
    <property type="entry name" value="TIM_ENGase"/>
</dbReference>
<dbReference type="Gene3D" id="3.20.20.80">
    <property type="entry name" value="Glycosidases"/>
    <property type="match status" value="1"/>
</dbReference>
<accession>V5RIF8</accession>
<dbReference type="GO" id="GO:0005829">
    <property type="term" value="C:cytosol"/>
    <property type="evidence" value="ECO:0007669"/>
    <property type="project" value="UniProtKB-SubCell"/>
</dbReference>
<organism evidence="2 3">
    <name type="scientific">Spiroplasma apis B31</name>
    <dbReference type="NCBI Taxonomy" id="1276258"/>
    <lineage>
        <taxon>Bacteria</taxon>
        <taxon>Bacillati</taxon>
        <taxon>Mycoplasmatota</taxon>
        <taxon>Mollicutes</taxon>
        <taxon>Entomoplasmatales</taxon>
        <taxon>Spiroplasmataceae</taxon>
        <taxon>Spiroplasma</taxon>
    </lineage>
</organism>